<feature type="domain" description="VOC" evidence="1">
    <location>
        <begin position="5"/>
        <end position="144"/>
    </location>
</feature>
<keyword evidence="3" id="KW-1185">Reference proteome</keyword>
<dbReference type="InterPro" id="IPR029068">
    <property type="entry name" value="Glyas_Bleomycin-R_OHBP_Dase"/>
</dbReference>
<dbReference type="OrthoDB" id="9111355at2"/>
<accession>A0A222WL03</accession>
<proteinExistence type="predicted"/>
<dbReference type="SUPFAM" id="SSF54593">
    <property type="entry name" value="Glyoxalase/Bleomycin resistance protein/Dihydroxybiphenyl dioxygenase"/>
    <property type="match status" value="1"/>
</dbReference>
<organism evidence="2 3">
    <name type="scientific">Paenibacillus kribbensis</name>
    <dbReference type="NCBI Taxonomy" id="172713"/>
    <lineage>
        <taxon>Bacteria</taxon>
        <taxon>Bacillati</taxon>
        <taxon>Bacillota</taxon>
        <taxon>Bacilli</taxon>
        <taxon>Bacillales</taxon>
        <taxon>Paenibacillaceae</taxon>
        <taxon>Paenibacillus</taxon>
    </lineage>
</organism>
<evidence type="ECO:0000313" key="3">
    <source>
        <dbReference type="Proteomes" id="UP000214666"/>
    </source>
</evidence>
<dbReference type="RefSeq" id="WP_094154409.1">
    <property type="nucleotide sequence ID" value="NZ_CP020028.1"/>
</dbReference>
<sequence length="258" mass="28891">MTTIKWDHTVHYVNDLDQSIRIFQENGLNAFQGGSHKPWGTHNALCYFGLTYIEFLGIEDRELVQQIGTSNLVVHDALRTLPEKEVFSRVALRTNDIEKIAEQLTAQGLMLSPILDGKRLNTQGQWIEWRMMTIEGNFQGLVYPFIIQWKENDTDRLDNLTRSGAVKPHLAGSVELRQAVFSVPDPEATAAHWQALFGLSATVSQSTNKGGIECGIGDKSFIFIQGNEKRLTQLGFHTDSPVLKGKTIGIGEGNYVFE</sequence>
<dbReference type="Proteomes" id="UP000214666">
    <property type="component" value="Chromosome"/>
</dbReference>
<dbReference type="PANTHER" id="PTHR40265">
    <property type="entry name" value="BLL2707 PROTEIN"/>
    <property type="match status" value="1"/>
</dbReference>
<dbReference type="InterPro" id="IPR037523">
    <property type="entry name" value="VOC_core"/>
</dbReference>
<name>A0A222WL03_9BACL</name>
<dbReference type="Pfam" id="PF13468">
    <property type="entry name" value="Glyoxalase_3"/>
    <property type="match status" value="1"/>
</dbReference>
<dbReference type="PROSITE" id="PS51819">
    <property type="entry name" value="VOC"/>
    <property type="match status" value="1"/>
</dbReference>
<dbReference type="Gene3D" id="3.10.180.10">
    <property type="entry name" value="2,3-Dihydroxybiphenyl 1,2-Dioxygenase, domain 1"/>
    <property type="match status" value="1"/>
</dbReference>
<dbReference type="PANTHER" id="PTHR40265:SF1">
    <property type="entry name" value="GLYOXALASE-LIKE DOMAIN-CONTAINING PROTEIN"/>
    <property type="match status" value="1"/>
</dbReference>
<dbReference type="AlphaFoldDB" id="A0A222WL03"/>
<evidence type="ECO:0000259" key="1">
    <source>
        <dbReference type="PROSITE" id="PS51819"/>
    </source>
</evidence>
<dbReference type="EMBL" id="CP020028">
    <property type="protein sequence ID" value="ASR46634.1"/>
    <property type="molecule type" value="Genomic_DNA"/>
</dbReference>
<reference evidence="2 3" key="1">
    <citation type="submission" date="2017-03" db="EMBL/GenBank/DDBJ databases">
        <title>Complete genome sequence of Paenibacillus Kribbensis producing bioflocculants.</title>
        <authorList>
            <person name="Lee H.-G."/>
            <person name="Oh H.-M."/>
        </authorList>
    </citation>
    <scope>NUCLEOTIDE SEQUENCE [LARGE SCALE GENOMIC DNA]</scope>
    <source>
        <strain evidence="2 3">AM49</strain>
    </source>
</reference>
<gene>
    <name evidence="2" type="ORF">B4V02_08070</name>
</gene>
<protein>
    <recommendedName>
        <fullName evidence="1">VOC domain-containing protein</fullName>
    </recommendedName>
</protein>
<evidence type="ECO:0000313" key="2">
    <source>
        <dbReference type="EMBL" id="ASR46634.1"/>
    </source>
</evidence>
<dbReference type="KEGG" id="pkb:B4V02_08070"/>
<dbReference type="InterPro" id="IPR025870">
    <property type="entry name" value="Glyoxalase-like_dom"/>
</dbReference>